<organism evidence="9">
    <name type="scientific">Odontella aurita</name>
    <dbReference type="NCBI Taxonomy" id="265563"/>
    <lineage>
        <taxon>Eukaryota</taxon>
        <taxon>Sar</taxon>
        <taxon>Stramenopiles</taxon>
        <taxon>Ochrophyta</taxon>
        <taxon>Bacillariophyta</taxon>
        <taxon>Mediophyceae</taxon>
        <taxon>Biddulphiophycidae</taxon>
        <taxon>Eupodiscales</taxon>
        <taxon>Odontellaceae</taxon>
        <taxon>Odontella</taxon>
    </lineage>
</organism>
<feature type="signal peptide" evidence="8">
    <location>
        <begin position="1"/>
        <end position="18"/>
    </location>
</feature>
<dbReference type="Pfam" id="PF00378">
    <property type="entry name" value="ECH_1"/>
    <property type="match status" value="1"/>
</dbReference>
<evidence type="ECO:0000256" key="2">
    <source>
        <dbReference type="ARBA" id="ARBA00022832"/>
    </source>
</evidence>
<evidence type="ECO:0000256" key="1">
    <source>
        <dbReference type="ARBA" id="ARBA00004173"/>
    </source>
</evidence>
<evidence type="ECO:0000256" key="3">
    <source>
        <dbReference type="ARBA" id="ARBA00022946"/>
    </source>
</evidence>
<proteinExistence type="predicted"/>
<dbReference type="AlphaFoldDB" id="A0A7S4J127"/>
<dbReference type="PANTHER" id="PTHR43602">
    <property type="match status" value="1"/>
</dbReference>
<evidence type="ECO:0000256" key="6">
    <source>
        <dbReference type="ARBA" id="ARBA00037410"/>
    </source>
</evidence>
<evidence type="ECO:0000313" key="9">
    <source>
        <dbReference type="EMBL" id="CAE2246675.1"/>
    </source>
</evidence>
<name>A0A7S4J127_9STRA</name>
<dbReference type="GO" id="GO:0005739">
    <property type="term" value="C:mitochondrion"/>
    <property type="evidence" value="ECO:0007669"/>
    <property type="project" value="UniProtKB-SubCell"/>
</dbReference>
<dbReference type="InterPro" id="IPR001753">
    <property type="entry name" value="Enoyl-CoA_hydra/iso"/>
</dbReference>
<dbReference type="SUPFAM" id="SSF52096">
    <property type="entry name" value="ClpP/crotonase"/>
    <property type="match status" value="1"/>
</dbReference>
<dbReference type="GO" id="GO:0016836">
    <property type="term" value="F:hydro-lyase activity"/>
    <property type="evidence" value="ECO:0007669"/>
    <property type="project" value="TreeGrafter"/>
</dbReference>
<keyword evidence="4" id="KW-0443">Lipid metabolism</keyword>
<feature type="chain" id="PRO_5031007641" description="Enoyl-CoA hydratase domain-containing protein 3, mitochondrial" evidence="8">
    <location>
        <begin position="19"/>
        <end position="126"/>
    </location>
</feature>
<sequence>MFCRGKIFVFFFPPPAVAVGRSVPSQKHVMEMLLTGEPITPKRAEQIGLINRAVPKDDLDRIVDHVAVTIASKPRSVVSEGKQLFARQMEEPLDIAYDMASYSMVECAQSEEGMHGIASFFSRRNK</sequence>
<dbReference type="Gene3D" id="3.90.226.10">
    <property type="entry name" value="2-enoyl-CoA Hydratase, Chain A, domain 1"/>
    <property type="match status" value="1"/>
</dbReference>
<evidence type="ECO:0000256" key="4">
    <source>
        <dbReference type="ARBA" id="ARBA00023098"/>
    </source>
</evidence>
<keyword evidence="3" id="KW-0809">Transit peptide</keyword>
<keyword evidence="5" id="KW-0496">Mitochondrion</keyword>
<accession>A0A7S4J127</accession>
<dbReference type="EMBL" id="HBKQ01028231">
    <property type="protein sequence ID" value="CAE2246675.1"/>
    <property type="molecule type" value="Transcribed_RNA"/>
</dbReference>
<keyword evidence="2" id="KW-0276">Fatty acid metabolism</keyword>
<protein>
    <recommendedName>
        <fullName evidence="7">Enoyl-CoA hydratase domain-containing protein 3, mitochondrial</fullName>
    </recommendedName>
</protein>
<keyword evidence="8" id="KW-0732">Signal</keyword>
<evidence type="ECO:0000256" key="5">
    <source>
        <dbReference type="ARBA" id="ARBA00023128"/>
    </source>
</evidence>
<reference evidence="9" key="1">
    <citation type="submission" date="2021-01" db="EMBL/GenBank/DDBJ databases">
        <authorList>
            <person name="Corre E."/>
            <person name="Pelletier E."/>
            <person name="Niang G."/>
            <person name="Scheremetjew M."/>
            <person name="Finn R."/>
            <person name="Kale V."/>
            <person name="Holt S."/>
            <person name="Cochrane G."/>
            <person name="Meng A."/>
            <person name="Brown T."/>
            <person name="Cohen L."/>
        </authorList>
    </citation>
    <scope>NUCLEOTIDE SEQUENCE</scope>
    <source>
        <strain evidence="9">Isolate 1302-5</strain>
    </source>
</reference>
<comment type="function">
    <text evidence="6">May play a role in fatty acid biosynthesis and insulin sensitivity.</text>
</comment>
<gene>
    <name evidence="9" type="ORF">OAUR00152_LOCUS19129</name>
</gene>
<comment type="subcellular location">
    <subcellularLocation>
        <location evidence="1">Mitochondrion</location>
    </subcellularLocation>
</comment>
<dbReference type="InterPro" id="IPR029045">
    <property type="entry name" value="ClpP/crotonase-like_dom_sf"/>
</dbReference>
<dbReference type="InterPro" id="IPR014748">
    <property type="entry name" value="Enoyl-CoA_hydra_C"/>
</dbReference>
<dbReference type="GO" id="GO:0006631">
    <property type="term" value="P:fatty acid metabolic process"/>
    <property type="evidence" value="ECO:0007669"/>
    <property type="project" value="UniProtKB-KW"/>
</dbReference>
<dbReference type="Gene3D" id="1.10.12.10">
    <property type="entry name" value="Lyase 2-enoyl-coa Hydratase, Chain A, domain 2"/>
    <property type="match status" value="1"/>
</dbReference>
<evidence type="ECO:0000256" key="7">
    <source>
        <dbReference type="ARBA" id="ARBA00040545"/>
    </source>
</evidence>
<dbReference type="InterPro" id="IPR052377">
    <property type="entry name" value="Mitochondrial_ECH-domain"/>
</dbReference>
<dbReference type="PANTHER" id="PTHR43602:SF1">
    <property type="entry name" value="ENOYL-COA HYDRATASE DOMAIN-CONTAINING PROTEIN 3, MITOCHONDRIAL"/>
    <property type="match status" value="1"/>
</dbReference>
<evidence type="ECO:0000256" key="8">
    <source>
        <dbReference type="SAM" id="SignalP"/>
    </source>
</evidence>